<dbReference type="Proteomes" id="UP000441336">
    <property type="component" value="Unassembled WGS sequence"/>
</dbReference>
<dbReference type="Gene3D" id="2.60.120.890">
    <property type="entry name" value="BT2081, beta-jelly-roll domain"/>
    <property type="match status" value="1"/>
</dbReference>
<dbReference type="AlphaFoldDB" id="A0A7K1TIS1"/>
<protein>
    <submittedName>
        <fullName evidence="3">T9SS type A sorting domain-containing protein</fullName>
    </submittedName>
</protein>
<dbReference type="NCBIfam" id="TIGR04183">
    <property type="entry name" value="Por_Secre_tail"/>
    <property type="match status" value="1"/>
</dbReference>
<dbReference type="InterPro" id="IPR026444">
    <property type="entry name" value="Secre_tail"/>
</dbReference>
<dbReference type="RefSeq" id="WP_157568234.1">
    <property type="nucleotide sequence ID" value="NZ_WQKZ01000004.1"/>
</dbReference>
<proteinExistence type="predicted"/>
<evidence type="ECO:0000313" key="3">
    <source>
        <dbReference type="EMBL" id="MVN78310.1"/>
    </source>
</evidence>
<evidence type="ECO:0000313" key="4">
    <source>
        <dbReference type="Proteomes" id="UP000441336"/>
    </source>
</evidence>
<dbReference type="Pfam" id="PF18962">
    <property type="entry name" value="Por_Secre_tail"/>
    <property type="match status" value="1"/>
</dbReference>
<evidence type="ECO:0000259" key="2">
    <source>
        <dbReference type="Pfam" id="PF18962"/>
    </source>
</evidence>
<keyword evidence="4" id="KW-1185">Reference proteome</keyword>
<evidence type="ECO:0000256" key="1">
    <source>
        <dbReference type="SAM" id="SignalP"/>
    </source>
</evidence>
<gene>
    <name evidence="3" type="ORF">GO988_18425</name>
</gene>
<feature type="signal peptide" evidence="1">
    <location>
        <begin position="1"/>
        <end position="22"/>
    </location>
</feature>
<accession>A0A7K1TIS1</accession>
<organism evidence="3 4">
    <name type="scientific">Hymenobacter ginkgonis</name>
    <dbReference type="NCBI Taxonomy" id="2682976"/>
    <lineage>
        <taxon>Bacteria</taxon>
        <taxon>Pseudomonadati</taxon>
        <taxon>Bacteroidota</taxon>
        <taxon>Cytophagia</taxon>
        <taxon>Cytophagales</taxon>
        <taxon>Hymenobacteraceae</taxon>
        <taxon>Hymenobacter</taxon>
    </lineage>
</organism>
<sequence>MKAIFYSFAMLLVLGVCHSASAQSFPNNGFETWATPNTVVEAPTGWQTTDLILAYLNQIPANNYYNTQTVTKITDVHSGSFAAKLSTLSLPTTSGGSVTVPGLLVLGSKPGIYTYRGFPNAGAAFATRPTQLQFYYKFSGLAADSASVLVYFTKTSGAAGSAPTVLGGALQYLAPTTGGYAAVSIPIQYSSSTLPDSVHLQFSSGSARVIRAGTTLQLDDITFSNTALAVRADASLQELLSVAPNPSPAGRFVVSSPAQPELAAAPLTVFDVTGREVLRQAAQATPTAERVLDLSTLPLGIYTLRLDSKQGALVRQLVVK</sequence>
<feature type="domain" description="Secretion system C-terminal sorting" evidence="2">
    <location>
        <begin position="244"/>
        <end position="319"/>
    </location>
</feature>
<comment type="caution">
    <text evidence="3">The sequence shown here is derived from an EMBL/GenBank/DDBJ whole genome shotgun (WGS) entry which is preliminary data.</text>
</comment>
<dbReference type="InterPro" id="IPR038653">
    <property type="entry name" value="Put_CMD_sf"/>
</dbReference>
<feature type="chain" id="PRO_5029744378" evidence="1">
    <location>
        <begin position="23"/>
        <end position="320"/>
    </location>
</feature>
<dbReference type="EMBL" id="WQKZ01000004">
    <property type="protein sequence ID" value="MVN78310.1"/>
    <property type="molecule type" value="Genomic_DNA"/>
</dbReference>
<reference evidence="3 4" key="1">
    <citation type="submission" date="2019-12" db="EMBL/GenBank/DDBJ databases">
        <title>Hymenobacter sp. HMF4947 Genome sequencing and assembly.</title>
        <authorList>
            <person name="Kang H."/>
            <person name="Cha I."/>
            <person name="Kim H."/>
            <person name="Joh K."/>
        </authorList>
    </citation>
    <scope>NUCLEOTIDE SEQUENCE [LARGE SCALE GENOMIC DNA]</scope>
    <source>
        <strain evidence="3 4">HMF4947</strain>
    </source>
</reference>
<keyword evidence="1" id="KW-0732">Signal</keyword>
<name>A0A7K1TIS1_9BACT</name>